<evidence type="ECO:0000256" key="1">
    <source>
        <dbReference type="SAM" id="MobiDB-lite"/>
    </source>
</evidence>
<protein>
    <submittedName>
        <fullName evidence="2">Uncharacterized protein</fullName>
    </submittedName>
</protein>
<proteinExistence type="predicted"/>
<accession>A0A849HKV6</accession>
<gene>
    <name evidence="2" type="ORF">HJG52_13310</name>
</gene>
<dbReference type="AlphaFoldDB" id="A0A849HKV6"/>
<evidence type="ECO:0000313" key="2">
    <source>
        <dbReference type="EMBL" id="NNM46981.1"/>
    </source>
</evidence>
<keyword evidence="3" id="KW-1185">Reference proteome</keyword>
<sequence>MQATTPPPPRRPGVPLGERPVAGRQGLPVEGLSALKATRRHCWVQGPPEAPGPHHGLVVEWRQAGPGWRALVIYVVEGEAGEVTTVQQWVARSLVEPA</sequence>
<feature type="compositionally biased region" description="Pro residues" evidence="1">
    <location>
        <begin position="1"/>
        <end position="12"/>
    </location>
</feature>
<evidence type="ECO:0000313" key="3">
    <source>
        <dbReference type="Proteomes" id="UP000588586"/>
    </source>
</evidence>
<name>A0A849HKV6_9MICO</name>
<reference evidence="2 3" key="1">
    <citation type="submission" date="2020-04" db="EMBL/GenBank/DDBJ databases">
        <title>Knoellia sp. isolate from air conditioner.</title>
        <authorList>
            <person name="Chea S."/>
            <person name="Kim D.-U."/>
        </authorList>
    </citation>
    <scope>NUCLEOTIDE SEQUENCE [LARGE SCALE GENOMIC DNA]</scope>
    <source>
        <strain evidence="2 3">DB2414S</strain>
    </source>
</reference>
<feature type="region of interest" description="Disordered" evidence="1">
    <location>
        <begin position="1"/>
        <end position="25"/>
    </location>
</feature>
<comment type="caution">
    <text evidence="2">The sequence shown here is derived from an EMBL/GenBank/DDBJ whole genome shotgun (WGS) entry which is preliminary data.</text>
</comment>
<dbReference type="Proteomes" id="UP000588586">
    <property type="component" value="Unassembled WGS sequence"/>
</dbReference>
<dbReference type="EMBL" id="JABEPQ010000002">
    <property type="protein sequence ID" value="NNM46981.1"/>
    <property type="molecule type" value="Genomic_DNA"/>
</dbReference>
<organism evidence="2 3">
    <name type="scientific">Knoellia koreensis</name>
    <dbReference type="NCBI Taxonomy" id="2730921"/>
    <lineage>
        <taxon>Bacteria</taxon>
        <taxon>Bacillati</taxon>
        <taxon>Actinomycetota</taxon>
        <taxon>Actinomycetes</taxon>
        <taxon>Micrococcales</taxon>
        <taxon>Intrasporangiaceae</taxon>
        <taxon>Knoellia</taxon>
    </lineage>
</organism>
<dbReference type="RefSeq" id="WP_171244011.1">
    <property type="nucleotide sequence ID" value="NZ_JABEPQ010000002.1"/>
</dbReference>